<evidence type="ECO:0000256" key="7">
    <source>
        <dbReference type="ARBA" id="ARBA00022982"/>
    </source>
</evidence>
<evidence type="ECO:0000256" key="6">
    <source>
        <dbReference type="ARBA" id="ARBA00022737"/>
    </source>
</evidence>
<organism evidence="13">
    <name type="scientific">mine drainage metagenome</name>
    <dbReference type="NCBI Taxonomy" id="410659"/>
    <lineage>
        <taxon>unclassified sequences</taxon>
        <taxon>metagenomes</taxon>
        <taxon>ecological metagenomes</taxon>
    </lineage>
</organism>
<evidence type="ECO:0000256" key="9">
    <source>
        <dbReference type="ARBA" id="ARBA00023014"/>
    </source>
</evidence>
<evidence type="ECO:0000256" key="8">
    <source>
        <dbReference type="ARBA" id="ARBA00023004"/>
    </source>
</evidence>
<dbReference type="AlphaFoldDB" id="E6QRL7"/>
<evidence type="ECO:0000256" key="1">
    <source>
        <dbReference type="ARBA" id="ARBA00001966"/>
    </source>
</evidence>
<dbReference type="PROSITE" id="PS51379">
    <property type="entry name" value="4FE4S_FER_2"/>
    <property type="match status" value="2"/>
</dbReference>
<keyword evidence="3" id="KW-0813">Transport</keyword>
<dbReference type="PROSITE" id="PS00198">
    <property type="entry name" value="4FE4S_FER_1"/>
    <property type="match status" value="1"/>
</dbReference>
<accession>E6QRL7</accession>
<keyword evidence="8" id="KW-0408">Iron</keyword>
<comment type="caution">
    <text evidence="13">The sequence shown here is derived from an EMBL/GenBank/DDBJ whole genome shotgun (WGS) entry which is preliminary data.</text>
</comment>
<reference evidence="13" key="1">
    <citation type="submission" date="2009-10" db="EMBL/GenBank/DDBJ databases">
        <title>Diversity of trophic interactions inside an arsenic-rich microbial ecosystem.</title>
        <authorList>
            <person name="Bertin P.N."/>
            <person name="Heinrich-Salmeron A."/>
            <person name="Pelletier E."/>
            <person name="Goulhen-Chollet F."/>
            <person name="Arsene-Ploetze F."/>
            <person name="Gallien S."/>
            <person name="Calteau A."/>
            <person name="Vallenet D."/>
            <person name="Casiot C."/>
            <person name="Chane-Woon-Ming B."/>
            <person name="Giloteaux L."/>
            <person name="Barakat M."/>
            <person name="Bonnefoy V."/>
            <person name="Bruneel O."/>
            <person name="Chandler M."/>
            <person name="Cleiss J."/>
            <person name="Duran R."/>
            <person name="Elbaz-Poulichet F."/>
            <person name="Fonknechten N."/>
            <person name="Lauga B."/>
            <person name="Mornico D."/>
            <person name="Ortet P."/>
            <person name="Schaeffer C."/>
            <person name="Siguier P."/>
            <person name="Alexander Thil Smith A."/>
            <person name="Van Dorsselaer A."/>
            <person name="Weissenbach J."/>
            <person name="Medigue C."/>
            <person name="Le Paslier D."/>
        </authorList>
    </citation>
    <scope>NUCLEOTIDE SEQUENCE</scope>
</reference>
<dbReference type="EMBL" id="CABR01000056">
    <property type="protein sequence ID" value="CBI09889.1"/>
    <property type="molecule type" value="Genomic_DNA"/>
</dbReference>
<evidence type="ECO:0000256" key="11">
    <source>
        <dbReference type="ARBA" id="ARBA00030616"/>
    </source>
</evidence>
<gene>
    <name evidence="13" type="primary">FdxB</name>
    <name evidence="13" type="ORF">CARN7_0636</name>
</gene>
<dbReference type="GO" id="GO:0051539">
    <property type="term" value="F:4 iron, 4 sulfur cluster binding"/>
    <property type="evidence" value="ECO:0007669"/>
    <property type="project" value="UniProtKB-KW"/>
</dbReference>
<dbReference type="GO" id="GO:0046872">
    <property type="term" value="F:metal ion binding"/>
    <property type="evidence" value="ECO:0007669"/>
    <property type="project" value="UniProtKB-KW"/>
</dbReference>
<comment type="function">
    <text evidence="2">Ferredoxins are iron-sulfur proteins that transfer electrons in a wide variety of metabolic reactions.</text>
</comment>
<dbReference type="InterPro" id="IPR017896">
    <property type="entry name" value="4Fe4S_Fe-S-bd"/>
</dbReference>
<dbReference type="Pfam" id="PF12838">
    <property type="entry name" value="Fer4_7"/>
    <property type="match status" value="1"/>
</dbReference>
<keyword evidence="5" id="KW-0479">Metal-binding</keyword>
<evidence type="ECO:0000256" key="10">
    <source>
        <dbReference type="ARBA" id="ARBA00023231"/>
    </source>
</evidence>
<evidence type="ECO:0000259" key="12">
    <source>
        <dbReference type="PROSITE" id="PS51379"/>
    </source>
</evidence>
<keyword evidence="6" id="KW-0677">Repeat</keyword>
<evidence type="ECO:0000256" key="2">
    <source>
        <dbReference type="ARBA" id="ARBA00003532"/>
    </source>
</evidence>
<evidence type="ECO:0000256" key="3">
    <source>
        <dbReference type="ARBA" id="ARBA00022448"/>
    </source>
</evidence>
<dbReference type="Gene3D" id="3.30.70.20">
    <property type="match status" value="1"/>
</dbReference>
<feature type="domain" description="4Fe-4S ferredoxin-type" evidence="12">
    <location>
        <begin position="103"/>
        <end position="133"/>
    </location>
</feature>
<dbReference type="InterPro" id="IPR050572">
    <property type="entry name" value="Fe-S_Ferredoxin"/>
</dbReference>
<proteinExistence type="predicted"/>
<feature type="domain" description="4Fe-4S ferredoxin-type" evidence="12">
    <location>
        <begin position="51"/>
        <end position="80"/>
    </location>
</feature>
<protein>
    <recommendedName>
        <fullName evidence="11">Ferredoxin III</fullName>
    </recommendedName>
</protein>
<evidence type="ECO:0000256" key="5">
    <source>
        <dbReference type="ARBA" id="ARBA00022723"/>
    </source>
</evidence>
<dbReference type="NCBIfam" id="TIGR02936">
    <property type="entry name" value="fdxN_nitrog"/>
    <property type="match status" value="1"/>
</dbReference>
<keyword evidence="10" id="KW-0535">Nitrogen fixation</keyword>
<evidence type="ECO:0000256" key="4">
    <source>
        <dbReference type="ARBA" id="ARBA00022485"/>
    </source>
</evidence>
<dbReference type="InterPro" id="IPR017900">
    <property type="entry name" value="4Fe4S_Fe_S_CS"/>
</dbReference>
<keyword evidence="7" id="KW-0249">Electron transport</keyword>
<evidence type="ECO:0000313" key="13">
    <source>
        <dbReference type="EMBL" id="CBI09889.1"/>
    </source>
</evidence>
<comment type="cofactor">
    <cofactor evidence="1">
        <name>[4Fe-4S] cluster</name>
        <dbReference type="ChEBI" id="CHEBI:49883"/>
    </cofactor>
</comment>
<name>E6QRL7_9ZZZZ</name>
<keyword evidence="9" id="KW-0411">Iron-sulfur</keyword>
<dbReference type="PANTHER" id="PTHR43687">
    <property type="entry name" value="ADENYLYLSULFATE REDUCTASE, BETA SUBUNIT"/>
    <property type="match status" value="1"/>
</dbReference>
<dbReference type="PANTHER" id="PTHR43687:SF1">
    <property type="entry name" value="FERREDOXIN III"/>
    <property type="match status" value="1"/>
</dbReference>
<keyword evidence="4" id="KW-0004">4Fe-4S</keyword>
<sequence length="136" mass="15075">MSLRWVVSSCIPSWHDFGLSKCIPIFVSDSGADMDVFKITLPSGEVWTPQFVEKLNQEKCIGCGRCFKVCSRDVLQLVGIDAEGEVVALDSDDDDDDEEYEKKVMTIAHQENCIGCLACSKICPKKCYTHSPMSTA</sequence>
<dbReference type="SUPFAM" id="SSF54862">
    <property type="entry name" value="4Fe-4S ferredoxins"/>
    <property type="match status" value="1"/>
</dbReference>
<dbReference type="InterPro" id="IPR014283">
    <property type="entry name" value="FdIII_4_nif"/>
</dbReference>